<keyword evidence="2" id="KW-0963">Cytoplasm</keyword>
<dbReference type="RefSeq" id="WP_277860906.1">
    <property type="nucleotide sequence ID" value="NZ_JARRAG010000002.1"/>
</dbReference>
<dbReference type="InterPro" id="IPR002478">
    <property type="entry name" value="PUA"/>
</dbReference>
<dbReference type="SUPFAM" id="SSF88697">
    <property type="entry name" value="PUA domain-like"/>
    <property type="match status" value="1"/>
</dbReference>
<keyword evidence="5 10" id="KW-0808">Transferase</keyword>
<keyword evidence="3" id="KW-0698">rRNA processing</keyword>
<dbReference type="PANTHER" id="PTHR42873:SF1">
    <property type="entry name" value="S-ADENOSYLMETHIONINE-DEPENDENT METHYLTRANSFERASE DOMAIN-CONTAINING PROTEIN"/>
    <property type="match status" value="1"/>
</dbReference>
<proteinExistence type="inferred from homology"/>
<keyword evidence="11" id="KW-1185">Reference proteome</keyword>
<dbReference type="Pfam" id="PF17785">
    <property type="entry name" value="PUA_3"/>
    <property type="match status" value="1"/>
</dbReference>
<reference evidence="10 11" key="1">
    <citation type="submission" date="2023-03" db="EMBL/GenBank/DDBJ databases">
        <title>Paludisphaera mucosa sp. nov. a novel planctomycete from northern fen.</title>
        <authorList>
            <person name="Ivanova A."/>
        </authorList>
    </citation>
    <scope>NUCLEOTIDE SEQUENCE [LARGE SCALE GENOMIC DNA]</scope>
    <source>
        <strain evidence="10 11">Pla2</strain>
    </source>
</reference>
<accession>A0ABT6FAG0</accession>
<sequence>MTAPSPAPAKVVLKPKRARPLFAGHPWVFAQSIGRIDGSPEPGDEVVVVSHEGAFVARGLYNPASAIRVRLYRWDDAPLDAPFWAARLESAVRLRRDVLKLDAGNSAYRLVFSEGDALSGLTVDRYDRWLVVLFSSLALLRRRDAILDALRELTAAEGILARPDRAVAKEEGLDVGDVRIVGTLPDAITVVENGLSYQVDVLQGQKTGFYCDQRDNRRAVARYCEGKRVLDLFSFTGGFALNAARHGGAASVLAVDSSAPALAAARANARINAIANVDFEQGDVPRVLERLRAAGERFDVVICDPPKYAGHARDLAPALGAYARLNRAAVGVLAADGVLATCSCSGLVDRNAFRDVLADVAEQARRPVQILEQRGQGADHPVAAPCPETDYLKCFIARVGG</sequence>
<dbReference type="CDD" id="cd11572">
    <property type="entry name" value="RlmI_M_like"/>
    <property type="match status" value="1"/>
</dbReference>
<dbReference type="InterPro" id="IPR019614">
    <property type="entry name" value="SAM-dep_methyl-trfase"/>
</dbReference>
<evidence type="ECO:0000256" key="4">
    <source>
        <dbReference type="ARBA" id="ARBA00022603"/>
    </source>
</evidence>
<dbReference type="PROSITE" id="PS50890">
    <property type="entry name" value="PUA"/>
    <property type="match status" value="1"/>
</dbReference>
<dbReference type="GO" id="GO:0008168">
    <property type="term" value="F:methyltransferase activity"/>
    <property type="evidence" value="ECO:0007669"/>
    <property type="project" value="UniProtKB-KW"/>
</dbReference>
<evidence type="ECO:0000256" key="1">
    <source>
        <dbReference type="ARBA" id="ARBA00004496"/>
    </source>
</evidence>
<name>A0ABT6FAG0_9BACT</name>
<evidence type="ECO:0000256" key="2">
    <source>
        <dbReference type="ARBA" id="ARBA00022490"/>
    </source>
</evidence>
<dbReference type="Gene3D" id="2.30.130.10">
    <property type="entry name" value="PUA domain"/>
    <property type="match status" value="1"/>
</dbReference>
<comment type="similarity">
    <text evidence="8">Belongs to the methyltransferase superfamily. RlmI family.</text>
</comment>
<dbReference type="InterPro" id="IPR015947">
    <property type="entry name" value="PUA-like_sf"/>
</dbReference>
<evidence type="ECO:0000256" key="7">
    <source>
        <dbReference type="ARBA" id="ARBA00022884"/>
    </source>
</evidence>
<keyword evidence="6" id="KW-0949">S-adenosyl-L-methionine</keyword>
<dbReference type="SUPFAM" id="SSF53335">
    <property type="entry name" value="S-adenosyl-L-methionine-dependent methyltransferases"/>
    <property type="match status" value="1"/>
</dbReference>
<gene>
    <name evidence="10" type="ORF">PZE19_12260</name>
</gene>
<dbReference type="SMART" id="SM00359">
    <property type="entry name" value="PUA"/>
    <property type="match status" value="1"/>
</dbReference>
<evidence type="ECO:0000256" key="3">
    <source>
        <dbReference type="ARBA" id="ARBA00022552"/>
    </source>
</evidence>
<organism evidence="10 11">
    <name type="scientific">Paludisphaera mucosa</name>
    <dbReference type="NCBI Taxonomy" id="3030827"/>
    <lineage>
        <taxon>Bacteria</taxon>
        <taxon>Pseudomonadati</taxon>
        <taxon>Planctomycetota</taxon>
        <taxon>Planctomycetia</taxon>
        <taxon>Isosphaerales</taxon>
        <taxon>Isosphaeraceae</taxon>
        <taxon>Paludisphaera</taxon>
    </lineage>
</organism>
<evidence type="ECO:0000256" key="8">
    <source>
        <dbReference type="ARBA" id="ARBA00038091"/>
    </source>
</evidence>
<dbReference type="Gene3D" id="3.40.50.150">
    <property type="entry name" value="Vaccinia Virus protein VP39"/>
    <property type="match status" value="1"/>
</dbReference>
<evidence type="ECO:0000313" key="11">
    <source>
        <dbReference type="Proteomes" id="UP001216907"/>
    </source>
</evidence>
<feature type="domain" description="PUA" evidence="9">
    <location>
        <begin position="9"/>
        <end position="93"/>
    </location>
</feature>
<dbReference type="PANTHER" id="PTHR42873">
    <property type="entry name" value="RIBOSOMAL RNA LARGE SUBUNIT METHYLTRANSFERASE"/>
    <property type="match status" value="1"/>
</dbReference>
<evidence type="ECO:0000256" key="6">
    <source>
        <dbReference type="ARBA" id="ARBA00022691"/>
    </source>
</evidence>
<evidence type="ECO:0000313" key="10">
    <source>
        <dbReference type="EMBL" id="MDG3004551.1"/>
    </source>
</evidence>
<dbReference type="InterPro" id="IPR036974">
    <property type="entry name" value="PUA_sf"/>
</dbReference>
<dbReference type="InterPro" id="IPR041532">
    <property type="entry name" value="RlmI-like_PUA"/>
</dbReference>
<keyword evidence="7" id="KW-0694">RNA-binding</keyword>
<dbReference type="InterPro" id="IPR029063">
    <property type="entry name" value="SAM-dependent_MTases_sf"/>
</dbReference>
<dbReference type="Proteomes" id="UP001216907">
    <property type="component" value="Unassembled WGS sequence"/>
</dbReference>
<dbReference type="EC" id="2.1.1.-" evidence="10"/>
<dbReference type="CDD" id="cd02440">
    <property type="entry name" value="AdoMet_MTases"/>
    <property type="match status" value="1"/>
</dbReference>
<dbReference type="CDD" id="cd21153">
    <property type="entry name" value="PUA_RlmI"/>
    <property type="match status" value="1"/>
</dbReference>
<evidence type="ECO:0000256" key="5">
    <source>
        <dbReference type="ARBA" id="ARBA00022679"/>
    </source>
</evidence>
<dbReference type="GO" id="GO:0032259">
    <property type="term" value="P:methylation"/>
    <property type="evidence" value="ECO:0007669"/>
    <property type="project" value="UniProtKB-KW"/>
</dbReference>
<evidence type="ECO:0000259" key="9">
    <source>
        <dbReference type="SMART" id="SM00359"/>
    </source>
</evidence>
<dbReference type="EMBL" id="JARRAG010000002">
    <property type="protein sequence ID" value="MDG3004551.1"/>
    <property type="molecule type" value="Genomic_DNA"/>
</dbReference>
<comment type="subcellular location">
    <subcellularLocation>
        <location evidence="1">Cytoplasm</location>
    </subcellularLocation>
</comment>
<protein>
    <submittedName>
        <fullName evidence="10">Class I SAM-dependent rRNA methyltransferase</fullName>
        <ecNumber evidence="10">2.1.1.-</ecNumber>
    </submittedName>
</protein>
<keyword evidence="4 10" id="KW-0489">Methyltransferase</keyword>
<dbReference type="Gene3D" id="3.30.750.80">
    <property type="entry name" value="RNA methyltransferase domain (HRMD) like"/>
    <property type="match status" value="1"/>
</dbReference>
<comment type="caution">
    <text evidence="10">The sequence shown here is derived from an EMBL/GenBank/DDBJ whole genome shotgun (WGS) entry which is preliminary data.</text>
</comment>
<dbReference type="Pfam" id="PF10672">
    <property type="entry name" value="Methyltrans_SAM"/>
    <property type="match status" value="1"/>
</dbReference>